<dbReference type="EMBL" id="CP001101">
    <property type="protein sequence ID" value="ACE04655.1"/>
    <property type="molecule type" value="Genomic_DNA"/>
</dbReference>
<dbReference type="STRING" id="331678.Cphamn1_1737"/>
<dbReference type="eggNOG" id="COG0702">
    <property type="taxonomic scope" value="Bacteria"/>
</dbReference>
<dbReference type="InterPro" id="IPR013857">
    <property type="entry name" value="NADH-UbQ_OxRdtase-assoc_prot30"/>
</dbReference>
<dbReference type="HOGENOM" id="CLU_059028_5_0_10"/>
<comment type="similarity">
    <text evidence="1">Belongs to the CIA30 family.</text>
</comment>
<dbReference type="KEGG" id="cpb:Cphamn1_1737"/>
<name>B3EKW9_CHLPB</name>
<proteinExistence type="inferred from homology"/>
<evidence type="ECO:0000256" key="1">
    <source>
        <dbReference type="ARBA" id="ARBA00007884"/>
    </source>
</evidence>
<feature type="domain" description="NADH:ubiquinone oxidoreductase intermediate-associated protein 30" evidence="2">
    <location>
        <begin position="10"/>
        <end position="161"/>
    </location>
</feature>
<dbReference type="PANTHER" id="PTHR13194:SF19">
    <property type="entry name" value="NAD(P)-BINDING ROSSMANN-FOLD SUPERFAMILY PROTEIN"/>
    <property type="match status" value="1"/>
</dbReference>
<dbReference type="InterPro" id="IPR039131">
    <property type="entry name" value="NDUFAF1"/>
</dbReference>
<protein>
    <submittedName>
        <fullName evidence="3">NADH:ubiquinone oxidoreductase complex I intermediate-associated protein 30</fullName>
    </submittedName>
</protein>
<dbReference type="GO" id="GO:0051082">
    <property type="term" value="F:unfolded protein binding"/>
    <property type="evidence" value="ECO:0007669"/>
    <property type="project" value="TreeGrafter"/>
</dbReference>
<evidence type="ECO:0000313" key="3">
    <source>
        <dbReference type="EMBL" id="ACE04655.1"/>
    </source>
</evidence>
<dbReference type="AlphaFoldDB" id="B3EKW9"/>
<sequence length="169" mass="19054">MGEQRKTITDFKHPPLLRWTSVNDVVMGGVSDSLMQVSDEGTGLFAGHLSLENNGGFASVRAPLPENDFSGYDGILLRVKGDGKRYSFRVRTDILFDGVLYRQEFDTEAEKWIDVSLSFRSFRPSFRGRDVPDAPPLDPSRVFQIGFLISDKQEGEFRLEIERIEGYGA</sequence>
<reference evidence="3" key="1">
    <citation type="submission" date="2008-06" db="EMBL/GenBank/DDBJ databases">
        <title>Complete sequence of Chlorobium phaeobacteroides BS1.</title>
        <authorList>
            <consortium name="US DOE Joint Genome Institute"/>
            <person name="Lucas S."/>
            <person name="Copeland A."/>
            <person name="Lapidus A."/>
            <person name="Glavina del Rio T."/>
            <person name="Dalin E."/>
            <person name="Tice H."/>
            <person name="Bruce D."/>
            <person name="Goodwin L."/>
            <person name="Pitluck S."/>
            <person name="Schmutz J."/>
            <person name="Larimer F."/>
            <person name="Land M."/>
            <person name="Hauser L."/>
            <person name="Kyrpides N."/>
            <person name="Ovchinnikova G."/>
            <person name="Li T."/>
            <person name="Liu Z."/>
            <person name="Zhao F."/>
            <person name="Overmann J."/>
            <person name="Bryant D.A."/>
            <person name="Richardson P."/>
        </authorList>
    </citation>
    <scope>NUCLEOTIDE SEQUENCE [LARGE SCALE GENOMIC DNA]</scope>
    <source>
        <strain evidence="3">BS1</strain>
    </source>
</reference>
<gene>
    <name evidence="3" type="ordered locus">Cphamn1_1737</name>
</gene>
<dbReference type="SUPFAM" id="SSF49785">
    <property type="entry name" value="Galactose-binding domain-like"/>
    <property type="match status" value="1"/>
</dbReference>
<dbReference type="Gene3D" id="2.60.120.430">
    <property type="entry name" value="Galactose-binding lectin"/>
    <property type="match status" value="1"/>
</dbReference>
<accession>B3EKW9</accession>
<dbReference type="InterPro" id="IPR008979">
    <property type="entry name" value="Galactose-bd-like_sf"/>
</dbReference>
<keyword evidence="3" id="KW-0830">Ubiquinone</keyword>
<organism evidence="3">
    <name type="scientific">Chlorobium phaeobacteroides (strain BS1)</name>
    <dbReference type="NCBI Taxonomy" id="331678"/>
    <lineage>
        <taxon>Bacteria</taxon>
        <taxon>Pseudomonadati</taxon>
        <taxon>Chlorobiota</taxon>
        <taxon>Chlorobiia</taxon>
        <taxon>Chlorobiales</taxon>
        <taxon>Chlorobiaceae</taxon>
        <taxon>Chlorobium/Pelodictyon group</taxon>
        <taxon>Chlorobium</taxon>
    </lineage>
</organism>
<dbReference type="Pfam" id="PF08547">
    <property type="entry name" value="CIA30"/>
    <property type="match status" value="1"/>
</dbReference>
<dbReference type="OrthoDB" id="442188at2"/>
<dbReference type="GO" id="GO:0010257">
    <property type="term" value="P:NADH dehydrogenase complex assembly"/>
    <property type="evidence" value="ECO:0007669"/>
    <property type="project" value="TreeGrafter"/>
</dbReference>
<evidence type="ECO:0000259" key="2">
    <source>
        <dbReference type="Pfam" id="PF08547"/>
    </source>
</evidence>
<dbReference type="PANTHER" id="PTHR13194">
    <property type="entry name" value="COMPLEX I INTERMEDIATE-ASSOCIATED PROTEIN 30"/>
    <property type="match status" value="1"/>
</dbReference>